<evidence type="ECO:0000313" key="2">
    <source>
        <dbReference type="EMBL" id="KAE9177644.1"/>
    </source>
</evidence>
<accession>A0A6G0MQH4</accession>
<feature type="region of interest" description="Disordered" evidence="1">
    <location>
        <begin position="248"/>
        <end position="317"/>
    </location>
</feature>
<protein>
    <submittedName>
        <fullName evidence="2">Uncharacterized protein</fullName>
    </submittedName>
</protein>
<evidence type="ECO:0000256" key="1">
    <source>
        <dbReference type="SAM" id="MobiDB-lite"/>
    </source>
</evidence>
<dbReference type="Proteomes" id="UP000476176">
    <property type="component" value="Unassembled WGS sequence"/>
</dbReference>
<feature type="compositionally biased region" description="Basic and acidic residues" evidence="1">
    <location>
        <begin position="65"/>
        <end position="75"/>
    </location>
</feature>
<comment type="caution">
    <text evidence="2">The sequence shown here is derived from an EMBL/GenBank/DDBJ whole genome shotgun (WGS) entry which is preliminary data.</text>
</comment>
<dbReference type="EMBL" id="QXGC01003204">
    <property type="protein sequence ID" value="KAE9177644.1"/>
    <property type="molecule type" value="Genomic_DNA"/>
</dbReference>
<dbReference type="AlphaFoldDB" id="A0A6G0MQH4"/>
<reference evidence="2 3" key="1">
    <citation type="submission" date="2018-09" db="EMBL/GenBank/DDBJ databases">
        <title>Genomic investigation of the strawberry pathogen Phytophthora fragariae indicates pathogenicity is determined by transcriptional variation in three key races.</title>
        <authorList>
            <person name="Adams T.M."/>
            <person name="Armitage A.D."/>
            <person name="Sobczyk M.K."/>
            <person name="Bates H.J."/>
            <person name="Dunwell J.M."/>
            <person name="Nellist C.F."/>
            <person name="Harrison R.J."/>
        </authorList>
    </citation>
    <scope>NUCLEOTIDE SEQUENCE [LARGE SCALE GENOMIC DNA]</scope>
    <source>
        <strain evidence="2 3">BC-23</strain>
    </source>
</reference>
<evidence type="ECO:0000313" key="3">
    <source>
        <dbReference type="Proteomes" id="UP000476176"/>
    </source>
</evidence>
<feature type="compositionally biased region" description="Basic and acidic residues" evidence="1">
    <location>
        <begin position="248"/>
        <end position="279"/>
    </location>
</feature>
<organism evidence="2 3">
    <name type="scientific">Phytophthora fragariae</name>
    <dbReference type="NCBI Taxonomy" id="53985"/>
    <lineage>
        <taxon>Eukaryota</taxon>
        <taxon>Sar</taxon>
        <taxon>Stramenopiles</taxon>
        <taxon>Oomycota</taxon>
        <taxon>Peronosporomycetes</taxon>
        <taxon>Peronosporales</taxon>
        <taxon>Peronosporaceae</taxon>
        <taxon>Phytophthora</taxon>
    </lineage>
</organism>
<feature type="region of interest" description="Disordered" evidence="1">
    <location>
        <begin position="54"/>
        <end position="75"/>
    </location>
</feature>
<proteinExistence type="predicted"/>
<name>A0A6G0MQH4_9STRA</name>
<gene>
    <name evidence="2" type="ORF">PF004_g25717</name>
</gene>
<feature type="region of interest" description="Disordered" evidence="1">
    <location>
        <begin position="87"/>
        <end position="113"/>
    </location>
</feature>
<sequence>MRKHVPNGRDTRVAADGMRNDSVVSTEWEDPWAAPFNFFPVEERDRVTTGSVCATSVPGKQMSGQDRRDKTRSDLRRNQCHTERNQCRTTDLGDGTGVRRHAANGDQGLDTHSGTVDLDTGAEDVVDGQVCVTQRGDPHAGIAAGQWAQLPEGAATEKGIKREEVGDMKVGAKDGGDLDAKVAEGQQTQLPEYTATVQEILIGDAGGEQVGVSDGGGLDAEDAEGQQLPEGAAMAKEIKIEEVGATEVKTEEAGATDKEIKTEEGGATDKEIRTEEAGGKRGGVKDGGSLDAEEADGQVAKLPEVTTMTKEGKIEEA</sequence>